<evidence type="ECO:0000256" key="1">
    <source>
        <dbReference type="SAM" id="MobiDB-lite"/>
    </source>
</evidence>
<gene>
    <name evidence="2" type="ORF">DUI87_22685</name>
</gene>
<proteinExistence type="predicted"/>
<feature type="region of interest" description="Disordered" evidence="1">
    <location>
        <begin position="22"/>
        <end position="66"/>
    </location>
</feature>
<dbReference type="AlphaFoldDB" id="A0A3M0JIN0"/>
<evidence type="ECO:0000313" key="2">
    <source>
        <dbReference type="EMBL" id="RMC00998.1"/>
    </source>
</evidence>
<evidence type="ECO:0000313" key="3">
    <source>
        <dbReference type="Proteomes" id="UP000269221"/>
    </source>
</evidence>
<reference evidence="2 3" key="1">
    <citation type="submission" date="2018-07" db="EMBL/GenBank/DDBJ databases">
        <title>A high quality draft genome assembly of the barn swallow (H. rustica rustica).</title>
        <authorList>
            <person name="Formenti G."/>
            <person name="Chiara M."/>
            <person name="Poveda L."/>
            <person name="Francoijs K.-J."/>
            <person name="Bonisoli-Alquati A."/>
            <person name="Canova L."/>
            <person name="Gianfranceschi L."/>
            <person name="Horner D.S."/>
            <person name="Saino N."/>
        </authorList>
    </citation>
    <scope>NUCLEOTIDE SEQUENCE [LARGE SCALE GENOMIC DNA]</scope>
    <source>
        <strain evidence="2">Chelidonia</strain>
        <tissue evidence="2">Blood</tissue>
    </source>
</reference>
<comment type="caution">
    <text evidence="2">The sequence shown here is derived from an EMBL/GenBank/DDBJ whole genome shotgun (WGS) entry which is preliminary data.</text>
</comment>
<sequence length="91" mass="10271">MFRAVEQNGFVLPLGWRETSFRYPGNMKTTDPSFIGKGERSREHEKTKKTFPLEKDDNQHGPGGAIAIKSSLEPTWICHESVDETLPSPKP</sequence>
<keyword evidence="3" id="KW-1185">Reference proteome</keyword>
<name>A0A3M0JIN0_HIRRU</name>
<organism evidence="2 3">
    <name type="scientific">Hirundo rustica rustica</name>
    <dbReference type="NCBI Taxonomy" id="333673"/>
    <lineage>
        <taxon>Eukaryota</taxon>
        <taxon>Metazoa</taxon>
        <taxon>Chordata</taxon>
        <taxon>Craniata</taxon>
        <taxon>Vertebrata</taxon>
        <taxon>Euteleostomi</taxon>
        <taxon>Archelosauria</taxon>
        <taxon>Archosauria</taxon>
        <taxon>Dinosauria</taxon>
        <taxon>Saurischia</taxon>
        <taxon>Theropoda</taxon>
        <taxon>Coelurosauria</taxon>
        <taxon>Aves</taxon>
        <taxon>Neognathae</taxon>
        <taxon>Neoaves</taxon>
        <taxon>Telluraves</taxon>
        <taxon>Australaves</taxon>
        <taxon>Passeriformes</taxon>
        <taxon>Sylvioidea</taxon>
        <taxon>Hirundinidae</taxon>
        <taxon>Hirundo</taxon>
    </lineage>
</organism>
<protein>
    <submittedName>
        <fullName evidence="2">Uncharacterized protein</fullName>
    </submittedName>
</protein>
<accession>A0A3M0JIN0</accession>
<dbReference type="EMBL" id="QRBI01000142">
    <property type="protein sequence ID" value="RMC00998.1"/>
    <property type="molecule type" value="Genomic_DNA"/>
</dbReference>
<feature type="compositionally biased region" description="Basic and acidic residues" evidence="1">
    <location>
        <begin position="37"/>
        <end position="59"/>
    </location>
</feature>
<dbReference type="Proteomes" id="UP000269221">
    <property type="component" value="Unassembled WGS sequence"/>
</dbReference>